<comment type="caution">
    <text evidence="4">The sequence shown here is derived from an EMBL/GenBank/DDBJ whole genome shotgun (WGS) entry which is preliminary data.</text>
</comment>
<dbReference type="SMART" id="SM00784">
    <property type="entry name" value="SPT2"/>
    <property type="match status" value="1"/>
</dbReference>
<dbReference type="EMBL" id="CAJOBI010197682">
    <property type="protein sequence ID" value="CAF4981401.1"/>
    <property type="molecule type" value="Genomic_DNA"/>
</dbReference>
<name>A0A8S3D6Y7_9BILA</name>
<sequence length="112" mass="13680">RKRPVLDTDDEDDEEMRDFIVDDENDEYDYRKELRETLKTNFGFDKERYRAQFSDDDDDDLKNMESSYHRIEQEEEISRRLGLKEDIDEVLREEAERKKRLSQVKKRPKTAA</sequence>
<protein>
    <recommendedName>
        <fullName evidence="6">Protein SPT2 homolog</fullName>
    </recommendedName>
</protein>
<organism evidence="4 5">
    <name type="scientific">Rotaria magnacalcarata</name>
    <dbReference type="NCBI Taxonomy" id="392030"/>
    <lineage>
        <taxon>Eukaryota</taxon>
        <taxon>Metazoa</taxon>
        <taxon>Spiralia</taxon>
        <taxon>Gnathifera</taxon>
        <taxon>Rotifera</taxon>
        <taxon>Eurotatoria</taxon>
        <taxon>Bdelloidea</taxon>
        <taxon>Philodinida</taxon>
        <taxon>Philodinidae</taxon>
        <taxon>Rotaria</taxon>
    </lineage>
</organism>
<dbReference type="GO" id="GO:0005730">
    <property type="term" value="C:nucleolus"/>
    <property type="evidence" value="ECO:0007669"/>
    <property type="project" value="TreeGrafter"/>
</dbReference>
<dbReference type="GO" id="GO:0042393">
    <property type="term" value="F:histone binding"/>
    <property type="evidence" value="ECO:0007669"/>
    <property type="project" value="TreeGrafter"/>
</dbReference>
<feature type="region of interest" description="Disordered" evidence="3">
    <location>
        <begin position="1"/>
        <end position="21"/>
    </location>
</feature>
<dbReference type="GO" id="GO:0003677">
    <property type="term" value="F:DNA binding"/>
    <property type="evidence" value="ECO:0007669"/>
    <property type="project" value="TreeGrafter"/>
</dbReference>
<proteinExistence type="inferred from homology"/>
<comment type="similarity">
    <text evidence="1">Belongs to the SPT2 family.</text>
</comment>
<dbReference type="PANTHER" id="PTHR22691:SF8">
    <property type="entry name" value="PROTEIN SPT2 HOMOLOG"/>
    <property type="match status" value="1"/>
</dbReference>
<dbReference type="Proteomes" id="UP000676336">
    <property type="component" value="Unassembled WGS sequence"/>
</dbReference>
<dbReference type="AlphaFoldDB" id="A0A8S3D6Y7"/>
<evidence type="ECO:0008006" key="6">
    <source>
        <dbReference type="Google" id="ProtNLM"/>
    </source>
</evidence>
<evidence type="ECO:0000256" key="3">
    <source>
        <dbReference type="SAM" id="MobiDB-lite"/>
    </source>
</evidence>
<dbReference type="GO" id="GO:0006334">
    <property type="term" value="P:nucleosome assembly"/>
    <property type="evidence" value="ECO:0007669"/>
    <property type="project" value="TreeGrafter"/>
</dbReference>
<dbReference type="InterPro" id="IPR013256">
    <property type="entry name" value="Chromatin_SPT2"/>
</dbReference>
<gene>
    <name evidence="4" type="ORF">SMN809_LOCUS55743</name>
</gene>
<accession>A0A8S3D6Y7</accession>
<feature type="non-terminal residue" evidence="4">
    <location>
        <position position="1"/>
    </location>
</feature>
<dbReference type="GO" id="GO:0006360">
    <property type="term" value="P:transcription by RNA polymerase I"/>
    <property type="evidence" value="ECO:0007669"/>
    <property type="project" value="TreeGrafter"/>
</dbReference>
<evidence type="ECO:0000313" key="5">
    <source>
        <dbReference type="Proteomes" id="UP000676336"/>
    </source>
</evidence>
<evidence type="ECO:0000256" key="1">
    <source>
        <dbReference type="ARBA" id="ARBA00006461"/>
    </source>
</evidence>
<feature type="compositionally biased region" description="Acidic residues" evidence="3">
    <location>
        <begin position="7"/>
        <end position="21"/>
    </location>
</feature>
<keyword evidence="2" id="KW-0175">Coiled coil</keyword>
<dbReference type="PANTHER" id="PTHR22691">
    <property type="entry name" value="YEAST SPT2-RELATED"/>
    <property type="match status" value="1"/>
</dbReference>
<evidence type="ECO:0000313" key="4">
    <source>
        <dbReference type="EMBL" id="CAF4981401.1"/>
    </source>
</evidence>
<dbReference type="Pfam" id="PF08243">
    <property type="entry name" value="SPT2"/>
    <property type="match status" value="1"/>
</dbReference>
<reference evidence="4" key="1">
    <citation type="submission" date="2021-02" db="EMBL/GenBank/DDBJ databases">
        <authorList>
            <person name="Nowell W R."/>
        </authorList>
    </citation>
    <scope>NUCLEOTIDE SEQUENCE</scope>
</reference>
<evidence type="ECO:0000256" key="2">
    <source>
        <dbReference type="ARBA" id="ARBA00023054"/>
    </source>
</evidence>